<dbReference type="SUPFAM" id="SSF51445">
    <property type="entry name" value="(Trans)glycosidases"/>
    <property type="match status" value="1"/>
</dbReference>
<dbReference type="Proteomes" id="UP000187455">
    <property type="component" value="Unassembled WGS sequence"/>
</dbReference>
<dbReference type="InterPro" id="IPR026891">
    <property type="entry name" value="Fn3-like"/>
</dbReference>
<comment type="caution">
    <text evidence="8">The sequence shown here is derived from an EMBL/GenBank/DDBJ whole genome shotgun (WGS) entry which is preliminary data.</text>
</comment>
<comment type="catalytic activity">
    <reaction evidence="1">
        <text>Hydrolysis of terminal, non-reducing beta-D-glucosyl residues with release of beta-D-glucose.</text>
        <dbReference type="EC" id="3.2.1.21"/>
    </reaction>
</comment>
<dbReference type="Gene3D" id="3.20.20.300">
    <property type="entry name" value="Glycoside hydrolase, family 3, N-terminal domain"/>
    <property type="match status" value="1"/>
</dbReference>
<dbReference type="GO" id="GO:0009251">
    <property type="term" value="P:glucan catabolic process"/>
    <property type="evidence" value="ECO:0007669"/>
    <property type="project" value="TreeGrafter"/>
</dbReference>
<evidence type="ECO:0000256" key="3">
    <source>
        <dbReference type="ARBA" id="ARBA00012744"/>
    </source>
</evidence>
<dbReference type="SMART" id="SM01217">
    <property type="entry name" value="Fn3_like"/>
    <property type="match status" value="1"/>
</dbReference>
<comment type="similarity">
    <text evidence="2">Belongs to the glycosyl hydrolase 3 family.</text>
</comment>
<keyword evidence="5" id="KW-0378">Hydrolase</keyword>
<dbReference type="InterPro" id="IPR017853">
    <property type="entry name" value="GH"/>
</dbReference>
<keyword evidence="6" id="KW-0326">Glycosidase</keyword>
<dbReference type="PANTHER" id="PTHR30620">
    <property type="entry name" value="PERIPLASMIC BETA-GLUCOSIDASE-RELATED"/>
    <property type="match status" value="1"/>
</dbReference>
<evidence type="ECO:0000256" key="1">
    <source>
        <dbReference type="ARBA" id="ARBA00000448"/>
    </source>
</evidence>
<dbReference type="GO" id="GO:0008422">
    <property type="term" value="F:beta-glucosidase activity"/>
    <property type="evidence" value="ECO:0007669"/>
    <property type="project" value="UniProtKB-EC"/>
</dbReference>
<sequence>MVASLHASAQPSLRVNQNAAMTQIDVVGVKSIDGVICLPDFFPLQDFDPMRPKSVDTYDIPEFDETVFVGPSAVLDDDVVELLNSLSLEDKIGQMTQAHISYFIGCDGLINKTAVEYASSVLRMGSVFDSPSDFVGRWGNNSPQRFANFTNTIQEIATSLGSKIPYIYGLDSVRGANFVKGATIFPTAVNTAATFNPANAYNAGRITAKDTRAAGVHWAFGPLADLNHQKLWSRNFENFGEDPYLSSQMVHNSVKGLQGNYKQDRSRVASTFKHFIGYSMPINGKDQEARYIPMNYLMEYFVPAFKAAIQAGAATGMEDYGALNGQDTVASNKILVDLLRNHLQFNGTLVTDANEMFSMFLKHNTAFSFEDSSYQVLNQSSVDISMSLQPENFFYSAIDLVNTGKIPISRVDESVGRIIQLKKDLGLFENPYSDPALIDTVGSAQDVEMSRDTARESIILLKNENEVLPLSKSEKVLYVGANFNSTRYLAGGWNVHWQGPNDYEGDAVYDGYGDTIMLGVQSLTNTTVNWIPGYTIDGLRGVGYETIVREARKADKVVFCFGEKTSTEVPGNINTLRMADDQYDIVKRVAYETATPIILLLAQNRPFSLGELSSLADGIVNANLPGTYGGLPVAEALFGVFSPSGRQPYSYPKLDYQAAVTYFTPIWNEYDPEFAFGQGMGYNQITYSNITVSSASLRPGSPVEVSVTATNGGSMAQNEPVLMFTTQTIRRGYSPEKYRLRAFDKQIIQPGSSRTFTFTLTAEEMMFWNVDLDQVLEEGPVDITINAFNENSVVSSIYLYTS</sequence>
<evidence type="ECO:0000313" key="8">
    <source>
        <dbReference type="EMBL" id="OLY79819.1"/>
    </source>
</evidence>
<dbReference type="EC" id="3.2.1.21" evidence="3"/>
<evidence type="ECO:0000256" key="2">
    <source>
        <dbReference type="ARBA" id="ARBA00005336"/>
    </source>
</evidence>
<protein>
    <recommendedName>
        <fullName evidence="3">beta-glucosidase</fullName>
        <ecNumber evidence="3">3.2.1.21</ecNumber>
    </recommendedName>
</protein>
<dbReference type="Gene3D" id="3.40.50.1700">
    <property type="entry name" value="Glycoside hydrolase family 3 C-terminal domain"/>
    <property type="match status" value="1"/>
</dbReference>
<dbReference type="InterPro" id="IPR002772">
    <property type="entry name" value="Glyco_hydro_3_C"/>
</dbReference>
<dbReference type="EMBL" id="LSSL01004071">
    <property type="protein sequence ID" value="OLY79819.1"/>
    <property type="molecule type" value="Genomic_DNA"/>
</dbReference>
<dbReference type="Pfam" id="PF01915">
    <property type="entry name" value="Glyco_hydro_3_C"/>
    <property type="match status" value="1"/>
</dbReference>
<evidence type="ECO:0000313" key="9">
    <source>
        <dbReference type="Proteomes" id="UP000187455"/>
    </source>
</evidence>
<keyword evidence="9" id="KW-1185">Reference proteome</keyword>
<dbReference type="Pfam" id="PF14310">
    <property type="entry name" value="Fn3-like"/>
    <property type="match status" value="1"/>
</dbReference>
<evidence type="ECO:0000256" key="4">
    <source>
        <dbReference type="ARBA" id="ARBA00022729"/>
    </source>
</evidence>
<reference evidence="8 9" key="1">
    <citation type="journal article" date="2016" name="Mol. Biol. Evol.">
        <title>Genome-Wide Survey of Gut Fungi (Harpellales) Reveals the First Horizontally Transferred Ubiquitin Gene from a Mosquito Host.</title>
        <authorList>
            <person name="Wang Y."/>
            <person name="White M.M."/>
            <person name="Kvist S."/>
            <person name="Moncalvo J.M."/>
        </authorList>
    </citation>
    <scope>NUCLEOTIDE SEQUENCE [LARGE SCALE GENOMIC DNA]</scope>
    <source>
        <strain evidence="8 9">ALG-7-W6</strain>
    </source>
</reference>
<keyword evidence="4" id="KW-0732">Signal</keyword>
<evidence type="ECO:0000256" key="5">
    <source>
        <dbReference type="ARBA" id="ARBA00022801"/>
    </source>
</evidence>
<accession>A0A1R0GSG6</accession>
<organism evidence="8 9">
    <name type="scientific">Smittium mucronatum</name>
    <dbReference type="NCBI Taxonomy" id="133383"/>
    <lineage>
        <taxon>Eukaryota</taxon>
        <taxon>Fungi</taxon>
        <taxon>Fungi incertae sedis</taxon>
        <taxon>Zoopagomycota</taxon>
        <taxon>Kickxellomycotina</taxon>
        <taxon>Harpellomycetes</taxon>
        <taxon>Harpellales</taxon>
        <taxon>Legeriomycetaceae</taxon>
        <taxon>Smittium</taxon>
    </lineage>
</organism>
<dbReference type="OrthoDB" id="416222at2759"/>
<evidence type="ECO:0000259" key="7">
    <source>
        <dbReference type="SMART" id="SM01217"/>
    </source>
</evidence>
<dbReference type="InterPro" id="IPR051915">
    <property type="entry name" value="Cellulose_Degrad_GH3"/>
</dbReference>
<dbReference type="SUPFAM" id="SSF52279">
    <property type="entry name" value="Beta-D-glucan exohydrolase, C-terminal domain"/>
    <property type="match status" value="1"/>
</dbReference>
<gene>
    <name evidence="8" type="ORF">AYI68_g6100</name>
</gene>
<dbReference type="Pfam" id="PF00933">
    <property type="entry name" value="Glyco_hydro_3"/>
    <property type="match status" value="1"/>
</dbReference>
<dbReference type="STRING" id="133383.A0A1R0GSG6"/>
<name>A0A1R0GSG6_9FUNG</name>
<dbReference type="AlphaFoldDB" id="A0A1R0GSG6"/>
<evidence type="ECO:0000256" key="6">
    <source>
        <dbReference type="ARBA" id="ARBA00023295"/>
    </source>
</evidence>
<dbReference type="InterPro" id="IPR001764">
    <property type="entry name" value="Glyco_hydro_3_N"/>
</dbReference>
<dbReference type="Gene3D" id="2.60.40.10">
    <property type="entry name" value="Immunoglobulins"/>
    <property type="match status" value="1"/>
</dbReference>
<dbReference type="PRINTS" id="PR00133">
    <property type="entry name" value="GLHYDRLASE3"/>
</dbReference>
<feature type="domain" description="Fibronectin type III-like" evidence="7">
    <location>
        <begin position="719"/>
        <end position="789"/>
    </location>
</feature>
<dbReference type="PANTHER" id="PTHR30620:SF16">
    <property type="entry name" value="LYSOSOMAL BETA GLUCOSIDASE"/>
    <property type="match status" value="1"/>
</dbReference>
<dbReference type="InterPro" id="IPR036881">
    <property type="entry name" value="Glyco_hydro_3_C_sf"/>
</dbReference>
<proteinExistence type="inferred from homology"/>
<dbReference type="InterPro" id="IPR036962">
    <property type="entry name" value="Glyco_hydro_3_N_sf"/>
</dbReference>
<dbReference type="InterPro" id="IPR013783">
    <property type="entry name" value="Ig-like_fold"/>
</dbReference>